<feature type="domain" description="GH16" evidence="4">
    <location>
        <begin position="33"/>
        <end position="272"/>
    </location>
</feature>
<feature type="region of interest" description="Disordered" evidence="2">
    <location>
        <begin position="28"/>
        <end position="49"/>
    </location>
</feature>
<protein>
    <recommendedName>
        <fullName evidence="4">GH16 domain-containing protein</fullName>
    </recommendedName>
</protein>
<name>A0A317DM47_9ACTN</name>
<dbReference type="EMBL" id="QGKS01000254">
    <property type="protein sequence ID" value="PWR13833.1"/>
    <property type="molecule type" value="Genomic_DNA"/>
</dbReference>
<comment type="similarity">
    <text evidence="1">Belongs to the glycosyl hydrolase 16 family.</text>
</comment>
<reference evidence="5 6" key="1">
    <citation type="submission" date="2018-05" db="EMBL/GenBank/DDBJ databases">
        <title>Micromonosporas from Atacama Desert.</title>
        <authorList>
            <person name="Carro L."/>
            <person name="Golinska P."/>
            <person name="Klenk H.-P."/>
            <person name="Goodfellow M."/>
        </authorList>
    </citation>
    <scope>NUCLEOTIDE SEQUENCE [LARGE SCALE GENOMIC DNA]</scope>
    <source>
        <strain evidence="5 6">4G51</strain>
    </source>
</reference>
<dbReference type="InterPro" id="IPR000757">
    <property type="entry name" value="Beta-glucanase-like"/>
</dbReference>
<dbReference type="GO" id="GO:0005975">
    <property type="term" value="P:carbohydrate metabolic process"/>
    <property type="evidence" value="ECO:0007669"/>
    <property type="project" value="InterPro"/>
</dbReference>
<keyword evidence="3" id="KW-0732">Signal</keyword>
<dbReference type="Proteomes" id="UP000246050">
    <property type="component" value="Unassembled WGS sequence"/>
</dbReference>
<dbReference type="AlphaFoldDB" id="A0A317DM47"/>
<dbReference type="PROSITE" id="PS51762">
    <property type="entry name" value="GH16_2"/>
    <property type="match status" value="1"/>
</dbReference>
<dbReference type="PANTHER" id="PTHR10963">
    <property type="entry name" value="GLYCOSYL HYDROLASE-RELATED"/>
    <property type="match status" value="1"/>
</dbReference>
<evidence type="ECO:0000313" key="6">
    <source>
        <dbReference type="Proteomes" id="UP000246050"/>
    </source>
</evidence>
<dbReference type="Gene3D" id="2.60.120.200">
    <property type="match status" value="1"/>
</dbReference>
<dbReference type="InterPro" id="IPR013320">
    <property type="entry name" value="ConA-like_dom_sf"/>
</dbReference>
<evidence type="ECO:0000259" key="4">
    <source>
        <dbReference type="PROSITE" id="PS51762"/>
    </source>
</evidence>
<dbReference type="InterPro" id="IPR050546">
    <property type="entry name" value="Glycosyl_Hydrlase_16"/>
</dbReference>
<comment type="caution">
    <text evidence="5">The sequence shown here is derived from an EMBL/GenBank/DDBJ whole genome shotgun (WGS) entry which is preliminary data.</text>
</comment>
<feature type="signal peptide" evidence="3">
    <location>
        <begin position="1"/>
        <end position="19"/>
    </location>
</feature>
<dbReference type="CDD" id="cd08023">
    <property type="entry name" value="GH16_laminarinase_like"/>
    <property type="match status" value="1"/>
</dbReference>
<evidence type="ECO:0000313" key="5">
    <source>
        <dbReference type="EMBL" id="PWR13833.1"/>
    </source>
</evidence>
<organism evidence="5 6">
    <name type="scientific">Micromonospora sicca</name>
    <dbReference type="NCBI Taxonomy" id="2202420"/>
    <lineage>
        <taxon>Bacteria</taxon>
        <taxon>Bacillati</taxon>
        <taxon>Actinomycetota</taxon>
        <taxon>Actinomycetes</taxon>
        <taxon>Micromonosporales</taxon>
        <taxon>Micromonosporaceae</taxon>
        <taxon>Micromonospora</taxon>
    </lineage>
</organism>
<evidence type="ECO:0000256" key="1">
    <source>
        <dbReference type="ARBA" id="ARBA00006865"/>
    </source>
</evidence>
<sequence length="272" mass="30419">MLRFRRRFIAMGMALFVVAVGLGPQSSCGPAEPIEQSSSQPLADGFEGESLDSDSWGTCHWWGCTIASNKELQWYEPAQVTVADGVLYLTAEAVPVESPDGERFQYRSGMISSGPSERRGEPRFAFTYGAVEARLRVPAGKGLWSALWMLPAFRDSRPEIDIVEVLGSNTRKSYQSLHRRDRKSEPLAHTERNADLADGWHVYRLEWLPGKLRWYLDGKLIFTVKGDEVPDEPMYVVANLAVGGRWPGSPNNSTQFPASLAIDYIQIRPALR</sequence>
<dbReference type="GO" id="GO:0004553">
    <property type="term" value="F:hydrolase activity, hydrolyzing O-glycosyl compounds"/>
    <property type="evidence" value="ECO:0007669"/>
    <property type="project" value="InterPro"/>
</dbReference>
<proteinExistence type="inferred from homology"/>
<dbReference type="SUPFAM" id="SSF49899">
    <property type="entry name" value="Concanavalin A-like lectins/glucanases"/>
    <property type="match status" value="1"/>
</dbReference>
<accession>A0A317DM47</accession>
<gene>
    <name evidence="5" type="ORF">DKT69_19245</name>
</gene>
<dbReference type="Pfam" id="PF00722">
    <property type="entry name" value="Glyco_hydro_16"/>
    <property type="match status" value="1"/>
</dbReference>
<feature type="chain" id="PRO_5038618940" description="GH16 domain-containing protein" evidence="3">
    <location>
        <begin position="20"/>
        <end position="272"/>
    </location>
</feature>
<dbReference type="PANTHER" id="PTHR10963:SF55">
    <property type="entry name" value="GLYCOSIDE HYDROLASE FAMILY 16 PROTEIN"/>
    <property type="match status" value="1"/>
</dbReference>
<evidence type="ECO:0000256" key="2">
    <source>
        <dbReference type="SAM" id="MobiDB-lite"/>
    </source>
</evidence>
<evidence type="ECO:0000256" key="3">
    <source>
        <dbReference type="SAM" id="SignalP"/>
    </source>
</evidence>